<proteinExistence type="predicted"/>
<evidence type="ECO:0000313" key="1">
    <source>
        <dbReference type="EMBL" id="GBM56746.1"/>
    </source>
</evidence>
<evidence type="ECO:0000313" key="2">
    <source>
        <dbReference type="Proteomes" id="UP000499080"/>
    </source>
</evidence>
<gene>
    <name evidence="1" type="ORF">AVEN_211083_1</name>
</gene>
<accession>A0A4Y2GVI8</accession>
<dbReference type="AlphaFoldDB" id="A0A4Y2GVI8"/>
<comment type="caution">
    <text evidence="1">The sequence shown here is derived from an EMBL/GenBank/DDBJ whole genome shotgun (WGS) entry which is preliminary data.</text>
</comment>
<organism evidence="1 2">
    <name type="scientific">Araneus ventricosus</name>
    <name type="common">Orbweaver spider</name>
    <name type="synonym">Epeira ventricosa</name>
    <dbReference type="NCBI Taxonomy" id="182803"/>
    <lineage>
        <taxon>Eukaryota</taxon>
        <taxon>Metazoa</taxon>
        <taxon>Ecdysozoa</taxon>
        <taxon>Arthropoda</taxon>
        <taxon>Chelicerata</taxon>
        <taxon>Arachnida</taxon>
        <taxon>Araneae</taxon>
        <taxon>Araneomorphae</taxon>
        <taxon>Entelegynae</taxon>
        <taxon>Araneoidea</taxon>
        <taxon>Araneidae</taxon>
        <taxon>Araneus</taxon>
    </lineage>
</organism>
<name>A0A4Y2GVI8_ARAVE</name>
<dbReference type="EMBL" id="BGPR01001562">
    <property type="protein sequence ID" value="GBM56746.1"/>
    <property type="molecule type" value="Genomic_DNA"/>
</dbReference>
<reference evidence="1 2" key="1">
    <citation type="journal article" date="2019" name="Sci. Rep.">
        <title>Orb-weaving spider Araneus ventricosus genome elucidates the spidroin gene catalogue.</title>
        <authorList>
            <person name="Kono N."/>
            <person name="Nakamura H."/>
            <person name="Ohtoshi R."/>
            <person name="Moran D.A.P."/>
            <person name="Shinohara A."/>
            <person name="Yoshida Y."/>
            <person name="Fujiwara M."/>
            <person name="Mori M."/>
            <person name="Tomita M."/>
            <person name="Arakawa K."/>
        </authorList>
    </citation>
    <scope>NUCLEOTIDE SEQUENCE [LARGE SCALE GENOMIC DNA]</scope>
</reference>
<sequence length="124" mass="13695">MESAERTVTFTADPHHEVQNPEFQANQVDYRVGNSSTAPIVSIPQFPSPVIPPSDSGIVPKVQNCTTVRLYQITDKEIESVANIIPSKIPVLEGESTEVFGDEEHKRSKEVNEECVKAGAYNVR</sequence>
<protein>
    <submittedName>
        <fullName evidence="1">Uncharacterized protein</fullName>
    </submittedName>
</protein>
<keyword evidence="2" id="KW-1185">Reference proteome</keyword>
<dbReference type="Proteomes" id="UP000499080">
    <property type="component" value="Unassembled WGS sequence"/>
</dbReference>